<dbReference type="PANTHER" id="PTHR42760">
    <property type="entry name" value="SHORT-CHAIN DEHYDROGENASES/REDUCTASES FAMILY MEMBER"/>
    <property type="match status" value="1"/>
</dbReference>
<evidence type="ECO:0000256" key="1">
    <source>
        <dbReference type="ARBA" id="ARBA00006484"/>
    </source>
</evidence>
<comment type="similarity">
    <text evidence="1">Belongs to the short-chain dehydrogenases/reductases (SDR) family.</text>
</comment>
<dbReference type="InterPro" id="IPR036291">
    <property type="entry name" value="NAD(P)-bd_dom_sf"/>
</dbReference>
<dbReference type="RefSeq" id="WP_307225363.1">
    <property type="nucleotide sequence ID" value="NZ_CP116940.1"/>
</dbReference>
<reference evidence="2 3" key="1">
    <citation type="submission" date="2023-07" db="EMBL/GenBank/DDBJ databases">
        <title>Genomic Encyclopedia of Type Strains, Phase IV (KMG-IV): sequencing the most valuable type-strain genomes for metagenomic binning, comparative biology and taxonomic classification.</title>
        <authorList>
            <person name="Goeker M."/>
        </authorList>
    </citation>
    <scope>NUCLEOTIDE SEQUENCE [LARGE SCALE GENOMIC DNA]</scope>
    <source>
        <strain evidence="2 3">DSM 16980</strain>
    </source>
</reference>
<name>A0ABT9YCE6_9FIRM</name>
<evidence type="ECO:0000313" key="2">
    <source>
        <dbReference type="EMBL" id="MDQ0205140.1"/>
    </source>
</evidence>
<keyword evidence="3" id="KW-1185">Reference proteome</keyword>
<accession>A0ABT9YCE6</accession>
<dbReference type="PRINTS" id="PR00081">
    <property type="entry name" value="GDHRDH"/>
</dbReference>
<dbReference type="PRINTS" id="PR00080">
    <property type="entry name" value="SDRFAMILY"/>
</dbReference>
<dbReference type="Proteomes" id="UP001239167">
    <property type="component" value="Unassembled WGS sequence"/>
</dbReference>
<dbReference type="InterPro" id="IPR002347">
    <property type="entry name" value="SDR_fam"/>
</dbReference>
<comment type="caution">
    <text evidence="2">The sequence shown here is derived from an EMBL/GenBank/DDBJ whole genome shotgun (WGS) entry which is preliminary data.</text>
</comment>
<dbReference type="SUPFAM" id="SSF51735">
    <property type="entry name" value="NAD(P)-binding Rossmann-fold domains"/>
    <property type="match status" value="1"/>
</dbReference>
<dbReference type="Gene3D" id="3.40.50.720">
    <property type="entry name" value="NAD(P)-binding Rossmann-like Domain"/>
    <property type="match status" value="1"/>
</dbReference>
<proteinExistence type="inferred from homology"/>
<sequence length="247" mass="26703">MGKLNGKIALITGGTSGIGKASAILFAKEGADVICVGRNIKHGEATVNLLNAENGSKRARFFPCDVSLESDIEILQQSVKQQYGKLDILFNNAGVFVTSSLQEITDEVWNIVYKTNLKSVIEMTKAFMPMLEISRGVILNNSSVAGLQSHIAGQKTYLYASSKAALIQFTKLCALNYSPSVRVNCLCPGITDTPIYTNRDFSRFDNIPMKRVARPEEIAKAALFLVSNDASYITGVTLPVDGGASLK</sequence>
<gene>
    <name evidence="2" type="ORF">J2S01_002880</name>
</gene>
<dbReference type="CDD" id="cd05233">
    <property type="entry name" value="SDR_c"/>
    <property type="match status" value="1"/>
</dbReference>
<protein>
    <submittedName>
        <fullName evidence="2">NAD(P)-dependent dehydrogenase (Short-subunit alcohol dehydrogenase family)</fullName>
    </submittedName>
</protein>
<organism evidence="2 3">
    <name type="scientific">Pectinatus haikarae</name>
    <dbReference type="NCBI Taxonomy" id="349096"/>
    <lineage>
        <taxon>Bacteria</taxon>
        <taxon>Bacillati</taxon>
        <taxon>Bacillota</taxon>
        <taxon>Negativicutes</taxon>
        <taxon>Selenomonadales</taxon>
        <taxon>Selenomonadaceae</taxon>
        <taxon>Pectinatus</taxon>
    </lineage>
</organism>
<dbReference type="EMBL" id="JAUSUE010000031">
    <property type="protein sequence ID" value="MDQ0205140.1"/>
    <property type="molecule type" value="Genomic_DNA"/>
</dbReference>
<dbReference type="Pfam" id="PF13561">
    <property type="entry name" value="adh_short_C2"/>
    <property type="match status" value="1"/>
</dbReference>
<evidence type="ECO:0000313" key="3">
    <source>
        <dbReference type="Proteomes" id="UP001239167"/>
    </source>
</evidence>